<dbReference type="InterPro" id="IPR013221">
    <property type="entry name" value="Mur_ligase_cen"/>
</dbReference>
<evidence type="ECO:0000259" key="2">
    <source>
        <dbReference type="Pfam" id="PF08245"/>
    </source>
</evidence>
<proteinExistence type="predicted"/>
<dbReference type="Gene3D" id="3.90.190.20">
    <property type="entry name" value="Mur ligase, C-terminal domain"/>
    <property type="match status" value="1"/>
</dbReference>
<dbReference type="Pfam" id="PF01225">
    <property type="entry name" value="Mur_ligase"/>
    <property type="match status" value="1"/>
</dbReference>
<dbReference type="InterPro" id="IPR050061">
    <property type="entry name" value="MurCDEF_pg_biosynth"/>
</dbReference>
<gene>
    <name evidence="3" type="ORF">CH357_01765</name>
</gene>
<dbReference type="Gene3D" id="3.40.1190.10">
    <property type="entry name" value="Mur-like, catalytic domain"/>
    <property type="match status" value="1"/>
</dbReference>
<dbReference type="Proteomes" id="UP000232196">
    <property type="component" value="Unassembled WGS sequence"/>
</dbReference>
<keyword evidence="4" id="KW-1185">Reference proteome</keyword>
<dbReference type="GO" id="GO:0016881">
    <property type="term" value="F:acid-amino acid ligase activity"/>
    <property type="evidence" value="ECO:0007669"/>
    <property type="project" value="InterPro"/>
</dbReference>
<evidence type="ECO:0000259" key="1">
    <source>
        <dbReference type="Pfam" id="PF01225"/>
    </source>
</evidence>
<dbReference type="PANTHER" id="PTHR43445:SF5">
    <property type="entry name" value="UDP-N-ACETYLMURAMATE--L-ALANYL-GAMMA-D-GLUTAMYL-MESO-2,6-DIAMINOHEPTANDIOATE LIGASE"/>
    <property type="match status" value="1"/>
</dbReference>
<dbReference type="InterPro" id="IPR036565">
    <property type="entry name" value="Mur-like_cat_sf"/>
</dbReference>
<comment type="caution">
    <text evidence="3">The sequence shown here is derived from an EMBL/GenBank/DDBJ whole genome shotgun (WGS) entry which is preliminary data.</text>
</comment>
<sequence length="466" mass="52256">MKIHLIGIGGIAMGNLASMLRSLGHEVSGSDAGVYPPMSDKLKEWGIPYSEGFDAERVKGKDLIVVGNAISRGNPEVEEILNSGLEYVSMSAALERYILAGKKVVVVAGTHGKTTTTFLIHHLLKETGLNPGLFVGGIRKDGFPGFEFTDGNYFVIEGDEYDTAFFDKASKFLHYRPTYAVLNALDFDHADIFKDIGEIETMFSRLLRLVPGNGKVYYWAGAPNLKRICGEASKFAKSEAFEFNKRDSILTWKKGELYSGQRLLRPGFFGNHNYRNAEVALRVCEEILKKENIPKAKEKLLDALESFPGVKRRQEILFESAKSILIEDFAHHPVAVEETIRSVKQRFPGFKIISLFEPRSATSHRNVFQKEYSFAFKGSAVTMITEIYNLKKVSKDNRLDVKKLILKLPKHSGTLPFYCKDPKDLVLKVRKILPQFEKDKILILAMSNGAFGGIYPSLKELVGSRK</sequence>
<dbReference type="OrthoDB" id="9804126at2"/>
<dbReference type="AlphaFoldDB" id="A0A2M9XI35"/>
<keyword evidence="3" id="KW-0436">Ligase</keyword>
<protein>
    <submittedName>
        <fullName evidence="3">UDP-N-acetylmuramate--alanine ligase</fullName>
    </submittedName>
</protein>
<feature type="domain" description="Mur ligase central" evidence="2">
    <location>
        <begin position="107"/>
        <end position="281"/>
    </location>
</feature>
<name>A0A2M9XI35_9LEPT</name>
<evidence type="ECO:0000313" key="4">
    <source>
        <dbReference type="Proteomes" id="UP000232196"/>
    </source>
</evidence>
<dbReference type="PANTHER" id="PTHR43445">
    <property type="entry name" value="UDP-N-ACETYLMURAMATE--L-ALANINE LIGASE-RELATED"/>
    <property type="match status" value="1"/>
</dbReference>
<organism evidence="3 4">
    <name type="scientific">Leptospira hartskeerlii</name>
    <dbReference type="NCBI Taxonomy" id="2023177"/>
    <lineage>
        <taxon>Bacteria</taxon>
        <taxon>Pseudomonadati</taxon>
        <taxon>Spirochaetota</taxon>
        <taxon>Spirochaetia</taxon>
        <taxon>Leptospirales</taxon>
        <taxon>Leptospiraceae</taxon>
        <taxon>Leptospira</taxon>
    </lineage>
</organism>
<dbReference type="RefSeq" id="WP_100705049.1">
    <property type="nucleotide sequence ID" value="NZ_NPDL01000004.1"/>
</dbReference>
<dbReference type="InterPro" id="IPR000713">
    <property type="entry name" value="Mur_ligase_N"/>
</dbReference>
<dbReference type="EMBL" id="NPDN01000001">
    <property type="protein sequence ID" value="PJZ27304.1"/>
    <property type="molecule type" value="Genomic_DNA"/>
</dbReference>
<dbReference type="Pfam" id="PF08245">
    <property type="entry name" value="Mur_ligase_M"/>
    <property type="match status" value="1"/>
</dbReference>
<evidence type="ECO:0000313" key="3">
    <source>
        <dbReference type="EMBL" id="PJZ27304.1"/>
    </source>
</evidence>
<dbReference type="GO" id="GO:0005524">
    <property type="term" value="F:ATP binding"/>
    <property type="evidence" value="ECO:0007669"/>
    <property type="project" value="InterPro"/>
</dbReference>
<dbReference type="SUPFAM" id="SSF51984">
    <property type="entry name" value="MurCD N-terminal domain"/>
    <property type="match status" value="1"/>
</dbReference>
<dbReference type="SUPFAM" id="SSF53623">
    <property type="entry name" value="MurD-like peptide ligases, catalytic domain"/>
    <property type="match status" value="1"/>
</dbReference>
<reference evidence="3 4" key="1">
    <citation type="submission" date="2017-07" db="EMBL/GenBank/DDBJ databases">
        <title>Leptospira spp. isolated from tropical soils.</title>
        <authorList>
            <person name="Thibeaux R."/>
            <person name="Iraola G."/>
            <person name="Ferres I."/>
            <person name="Bierque E."/>
            <person name="Girault D."/>
            <person name="Soupe-Gilbert M.-E."/>
            <person name="Picardeau M."/>
            <person name="Goarant C."/>
        </authorList>
    </citation>
    <scope>NUCLEOTIDE SEQUENCE [LARGE SCALE GENOMIC DNA]</scope>
    <source>
        <strain evidence="3 4">MCA1-C-A1</strain>
    </source>
</reference>
<dbReference type="Gene3D" id="3.40.50.720">
    <property type="entry name" value="NAD(P)-binding Rossmann-like Domain"/>
    <property type="match status" value="1"/>
</dbReference>
<feature type="domain" description="Mur ligase N-terminal catalytic" evidence="1">
    <location>
        <begin position="2"/>
        <end position="97"/>
    </location>
</feature>
<accession>A0A2M9XI35</accession>
<dbReference type="SUPFAM" id="SSF53244">
    <property type="entry name" value="MurD-like peptide ligases, peptide-binding domain"/>
    <property type="match status" value="1"/>
</dbReference>
<dbReference type="InterPro" id="IPR036615">
    <property type="entry name" value="Mur_ligase_C_dom_sf"/>
</dbReference>